<evidence type="ECO:0000313" key="3">
    <source>
        <dbReference type="Proteomes" id="UP001500827"/>
    </source>
</evidence>
<dbReference type="RefSeq" id="WP_344699188.1">
    <property type="nucleotide sequence ID" value="NZ_BAABBM010000001.1"/>
</dbReference>
<dbReference type="Proteomes" id="UP001500827">
    <property type="component" value="Unassembled WGS sequence"/>
</dbReference>
<gene>
    <name evidence="2" type="ORF">GCM10022276_16390</name>
</gene>
<proteinExistence type="predicted"/>
<feature type="transmembrane region" description="Helical" evidence="1">
    <location>
        <begin position="208"/>
        <end position="226"/>
    </location>
</feature>
<sequence length="467" mass="50249">MGGAAGAGRASRADKAELALAALAIAAVALTLVLRILAARGQPLTTDETFTLMITSQHALGDFIREARRDVAAPLYYTVMHFLPVGMSDTGMRLPSWAFMIAGSALPLLWRIPNQPRSAAIAWAALLFLWLPGAIFAVQARPYALLFLTATGQTIAFAQLMEEPSLRRAFVWTATASLTLLTHYMSAPLGLAQGLVLLFAVRGRASRLWPSLLVLLIPLVEAVTHYRQLTSFASSDANWLPKISFSNVGEYLTYGLGPLGFVLLLIALASRYLNRSEAMPRGATLASSAGAIALAILIGAGWHRSLIVDRYLTACAPALMLALVTIAATTIGRLLLVAVAAGLGIFASAFAPLEIREHSMEWAVNKLVPYQPKKVVFSLANKGQETLAPETGEELGAVLFRRAGVETQARLVPTMNGRELIAAADKETAIIWVFSPNRQPLAKMIARQRRCYIAPMQLACPPRSATP</sequence>
<keyword evidence="1" id="KW-0812">Transmembrane</keyword>
<feature type="transmembrane region" description="Helical" evidence="1">
    <location>
        <begin position="118"/>
        <end position="138"/>
    </location>
</feature>
<protein>
    <recommendedName>
        <fullName evidence="4">Glycosyltransferase RgtA/B/C/D-like domain-containing protein</fullName>
    </recommendedName>
</protein>
<evidence type="ECO:0000313" key="2">
    <source>
        <dbReference type="EMBL" id="GAA3898121.1"/>
    </source>
</evidence>
<organism evidence="2 3">
    <name type="scientific">Sphingomonas limnosediminicola</name>
    <dbReference type="NCBI Taxonomy" id="940133"/>
    <lineage>
        <taxon>Bacteria</taxon>
        <taxon>Pseudomonadati</taxon>
        <taxon>Pseudomonadota</taxon>
        <taxon>Alphaproteobacteria</taxon>
        <taxon>Sphingomonadales</taxon>
        <taxon>Sphingomonadaceae</taxon>
        <taxon>Sphingomonas</taxon>
    </lineage>
</organism>
<feature type="transmembrane region" description="Helical" evidence="1">
    <location>
        <begin position="251"/>
        <end position="270"/>
    </location>
</feature>
<feature type="transmembrane region" description="Helical" evidence="1">
    <location>
        <begin position="18"/>
        <end position="38"/>
    </location>
</feature>
<reference evidence="3" key="1">
    <citation type="journal article" date="2019" name="Int. J. Syst. Evol. Microbiol.">
        <title>The Global Catalogue of Microorganisms (GCM) 10K type strain sequencing project: providing services to taxonomists for standard genome sequencing and annotation.</title>
        <authorList>
            <consortium name="The Broad Institute Genomics Platform"/>
            <consortium name="The Broad Institute Genome Sequencing Center for Infectious Disease"/>
            <person name="Wu L."/>
            <person name="Ma J."/>
        </authorList>
    </citation>
    <scope>NUCLEOTIDE SEQUENCE [LARGE SCALE GENOMIC DNA]</scope>
    <source>
        <strain evidence="3">JCM 17543</strain>
    </source>
</reference>
<dbReference type="EMBL" id="BAABBM010000001">
    <property type="protein sequence ID" value="GAA3898121.1"/>
    <property type="molecule type" value="Genomic_DNA"/>
</dbReference>
<feature type="transmembrane region" description="Helical" evidence="1">
    <location>
        <begin position="282"/>
        <end position="302"/>
    </location>
</feature>
<name>A0ABP7LEJ7_9SPHN</name>
<keyword evidence="1" id="KW-1133">Transmembrane helix</keyword>
<feature type="transmembrane region" description="Helical" evidence="1">
    <location>
        <begin position="308"/>
        <end position="327"/>
    </location>
</feature>
<evidence type="ECO:0000256" key="1">
    <source>
        <dbReference type="SAM" id="Phobius"/>
    </source>
</evidence>
<keyword evidence="1" id="KW-0472">Membrane</keyword>
<feature type="transmembrane region" description="Helical" evidence="1">
    <location>
        <begin position="334"/>
        <end position="353"/>
    </location>
</feature>
<accession>A0ABP7LEJ7</accession>
<keyword evidence="3" id="KW-1185">Reference proteome</keyword>
<evidence type="ECO:0008006" key="4">
    <source>
        <dbReference type="Google" id="ProtNLM"/>
    </source>
</evidence>
<comment type="caution">
    <text evidence="2">The sequence shown here is derived from an EMBL/GenBank/DDBJ whole genome shotgun (WGS) entry which is preliminary data.</text>
</comment>
<feature type="transmembrane region" description="Helical" evidence="1">
    <location>
        <begin position="181"/>
        <end position="201"/>
    </location>
</feature>
<feature type="transmembrane region" description="Helical" evidence="1">
    <location>
        <begin position="94"/>
        <end position="112"/>
    </location>
</feature>